<feature type="region of interest" description="Disordered" evidence="2">
    <location>
        <begin position="1053"/>
        <end position="1074"/>
    </location>
</feature>
<feature type="compositionally biased region" description="Low complexity" evidence="2">
    <location>
        <begin position="439"/>
        <end position="448"/>
    </location>
</feature>
<feature type="compositionally biased region" description="Basic and acidic residues" evidence="2">
    <location>
        <begin position="849"/>
        <end position="871"/>
    </location>
</feature>
<name>A0A6L2Q921_COPFO</name>
<evidence type="ECO:0000259" key="3">
    <source>
        <dbReference type="PROSITE" id="PS50157"/>
    </source>
</evidence>
<protein>
    <recommendedName>
        <fullName evidence="3">C2H2-type domain-containing protein</fullName>
    </recommendedName>
</protein>
<feature type="compositionally biased region" description="Gly residues" evidence="2">
    <location>
        <begin position="131"/>
        <end position="140"/>
    </location>
</feature>
<feature type="compositionally biased region" description="Pro residues" evidence="2">
    <location>
        <begin position="951"/>
        <end position="965"/>
    </location>
</feature>
<feature type="compositionally biased region" description="Low complexity" evidence="2">
    <location>
        <begin position="1100"/>
        <end position="1114"/>
    </location>
</feature>
<keyword evidence="1" id="KW-0863">Zinc-finger</keyword>
<feature type="compositionally biased region" description="Basic residues" evidence="2">
    <location>
        <begin position="464"/>
        <end position="478"/>
    </location>
</feature>
<keyword evidence="1" id="KW-0862">Zinc</keyword>
<evidence type="ECO:0000256" key="2">
    <source>
        <dbReference type="SAM" id="MobiDB-lite"/>
    </source>
</evidence>
<feature type="compositionally biased region" description="Low complexity" evidence="2">
    <location>
        <begin position="70"/>
        <end position="93"/>
    </location>
</feature>
<dbReference type="AlphaFoldDB" id="A0A6L2Q921"/>
<feature type="compositionally biased region" description="Basic and acidic residues" evidence="2">
    <location>
        <begin position="802"/>
        <end position="816"/>
    </location>
</feature>
<feature type="domain" description="C2H2-type" evidence="3">
    <location>
        <begin position="455"/>
        <end position="485"/>
    </location>
</feature>
<feature type="compositionally biased region" description="Low complexity" evidence="2">
    <location>
        <begin position="571"/>
        <end position="585"/>
    </location>
</feature>
<dbReference type="PANTHER" id="PTHR21564:SF5">
    <property type="entry name" value="SCRIBBLER, ISOFORM J"/>
    <property type="match status" value="1"/>
</dbReference>
<evidence type="ECO:0000256" key="1">
    <source>
        <dbReference type="PROSITE-ProRule" id="PRU00042"/>
    </source>
</evidence>
<feature type="compositionally biased region" description="Pro residues" evidence="2">
    <location>
        <begin position="195"/>
        <end position="209"/>
    </location>
</feature>
<feature type="compositionally biased region" description="Polar residues" evidence="2">
    <location>
        <begin position="367"/>
        <end position="377"/>
    </location>
</feature>
<feature type="region of interest" description="Disordered" evidence="2">
    <location>
        <begin position="332"/>
        <end position="619"/>
    </location>
</feature>
<keyword evidence="1" id="KW-0479">Metal-binding</keyword>
<feature type="region of interest" description="Disordered" evidence="2">
    <location>
        <begin position="905"/>
        <end position="1020"/>
    </location>
</feature>
<feature type="compositionally biased region" description="Basic and acidic residues" evidence="2">
    <location>
        <begin position="910"/>
        <end position="932"/>
    </location>
</feature>
<feature type="compositionally biased region" description="Low complexity" evidence="2">
    <location>
        <begin position="1124"/>
        <end position="1137"/>
    </location>
</feature>
<dbReference type="GO" id="GO:0005634">
    <property type="term" value="C:nucleus"/>
    <property type="evidence" value="ECO:0007669"/>
    <property type="project" value="TreeGrafter"/>
</dbReference>
<feature type="compositionally biased region" description="Basic and acidic residues" evidence="2">
    <location>
        <begin position="1"/>
        <end position="16"/>
    </location>
</feature>
<feature type="compositionally biased region" description="Low complexity" evidence="2">
    <location>
        <begin position="210"/>
        <end position="225"/>
    </location>
</feature>
<sequence>MRDSPLDGGHRAKVADPRTTAAAAKAESAATNFEYDDNEWDIGIGDLIIDLDADIEKTNEKSGGVGSGGTTANSNNSGMSSATSGTGSKTGKMAVEHSATVDKGLKMKIKRTKPGTKTCEAKHEIVKPGEQNGGEAGAGDGTPDVNGVVRPAVSTVTPAMPQTVQQPPQQTPAPPQAPQPPPQQQRVVFPVSSGPGPPAAITPNAPGPPSVAASAPAAAAPAAAKPEPPKVLVSSTASGPVEENRSTSPPPPKKIKTSTEPKDMLDVCVGTSVGTITEPDCLGPCEPGTSVTLEGIVWHETEGGVLVVNVTWRGKTYVGTLLDCTRHDWAPPRFCDSPTSDLDARMPKGRGKRGRAAAVTNPGGDLSNFTETRSSVHSKLRNGGAKGRRGGAGSASSSSTTAGTGSPTPFAPPRPESNSKRKGRAPDEEALGAGKKNRSTPASGSNSPPSSPILLECPEPNCSKKYKHINGLKYHQSHAHGSAEDEDTKDAASLSENDESNAEAPSPALSVKSPEKLTDQQQQQQQQQQRKDDVTSQSPLLTPSGGLQATPQSTPQNVPEQPSQPVLNKNGLVSSPSPQLPPVGSNQAPPATTELVPAPVASAGPLLSPDAKNVVKPGVLRFGPPVEDFSVGMFCSNKQILPATPVASSSTPVSTIRAVSVAVAPSQPQTQSLTQSQSQSQTQIPALQQPQAQSQTQPQTLPQPQSVPLQQGLPHPQSQLPITNKPPPPQFKVKPTASLMPDDKKKLQGHKKKNRKSPAGSPHPQPEQPSFGVDASGRDDVQSPAYSDISDDTAPVLESEVGDGKSKGQNGDKKGEVGQGPSPHAMPHYGIYPFYGQPPYLVPSVQQDSKPKESNEKLMENKGTEKDKKDGASNGDYQQKLLQPHYYPYGYMPSYAYNLEPSYPVAVMPSEDKGKEPVGKDDKSPSPSDHGKPIPAAPSPLQQRRKEPQGQPEPAPKPSAPPPKATLPSPSHKHKDKPSEEKKEDKVKQEGVKPTMETQGPPPPPTSSYAYIHPSYMQSPHYGALPFDPGHPMYRSINPMLVPGYGTSPYLHPQIPRYHAPEDLSRPPSGPTKALDLLQHHANQYYSSHKIHELQERALKSPTPKTAASSASPSGAGGPPVGPAPGQGVPQGPPVSVAGGGPGGPAPPGKQVPGDGKETRSPPPQRHVHTHHHTHVGLGYPILAGQYPAPYGGKPMVRP</sequence>
<gene>
    <name evidence="4" type="ORF">Cfor_08334</name>
</gene>
<dbReference type="FunCoup" id="A0A6L2Q921">
    <property type="interactions" value="205"/>
</dbReference>
<feature type="region of interest" description="Disordered" evidence="2">
    <location>
        <begin position="58"/>
        <end position="261"/>
    </location>
</feature>
<reference evidence="5" key="1">
    <citation type="submission" date="2020-01" db="EMBL/GenBank/DDBJ databases">
        <title>Draft genome sequence of the Termite Coptotermes fromosanus.</title>
        <authorList>
            <person name="Itakura S."/>
            <person name="Yosikawa Y."/>
            <person name="Umezawa K."/>
        </authorList>
    </citation>
    <scope>NUCLEOTIDE SEQUENCE [LARGE SCALE GENOMIC DNA]</scope>
</reference>
<dbReference type="InterPro" id="IPR013087">
    <property type="entry name" value="Znf_C2H2_type"/>
</dbReference>
<accession>A0A6L2Q921</accession>
<dbReference type="PANTHER" id="PTHR21564">
    <property type="entry name" value="BRAKELESS PROTEIN"/>
    <property type="match status" value="1"/>
</dbReference>
<feature type="region of interest" description="Disordered" evidence="2">
    <location>
        <begin position="664"/>
        <end position="879"/>
    </location>
</feature>
<organism evidence="4 5">
    <name type="scientific">Coptotermes formosanus</name>
    <name type="common">Formosan subterranean termite</name>
    <dbReference type="NCBI Taxonomy" id="36987"/>
    <lineage>
        <taxon>Eukaryota</taxon>
        <taxon>Metazoa</taxon>
        <taxon>Ecdysozoa</taxon>
        <taxon>Arthropoda</taxon>
        <taxon>Hexapoda</taxon>
        <taxon>Insecta</taxon>
        <taxon>Pterygota</taxon>
        <taxon>Neoptera</taxon>
        <taxon>Polyneoptera</taxon>
        <taxon>Dictyoptera</taxon>
        <taxon>Blattodea</taxon>
        <taxon>Blattoidea</taxon>
        <taxon>Termitoidae</taxon>
        <taxon>Rhinotermitidae</taxon>
        <taxon>Coptotermes</taxon>
    </lineage>
</organism>
<feature type="region of interest" description="Disordered" evidence="2">
    <location>
        <begin position="1"/>
        <end position="20"/>
    </location>
</feature>
<dbReference type="Proteomes" id="UP000502823">
    <property type="component" value="Unassembled WGS sequence"/>
</dbReference>
<feature type="compositionally biased region" description="Polar residues" evidence="2">
    <location>
        <begin position="535"/>
        <end position="567"/>
    </location>
</feature>
<dbReference type="InParanoid" id="A0A6L2Q921"/>
<feature type="compositionally biased region" description="Low complexity" evidence="2">
    <location>
        <begin position="665"/>
        <end position="714"/>
    </location>
</feature>
<feature type="region of interest" description="Disordered" evidence="2">
    <location>
        <begin position="1099"/>
        <end position="1199"/>
    </location>
</feature>
<dbReference type="PROSITE" id="PS00028">
    <property type="entry name" value="ZINC_FINGER_C2H2_1"/>
    <property type="match status" value="1"/>
</dbReference>
<keyword evidence="5" id="KW-1185">Reference proteome</keyword>
<dbReference type="InterPro" id="IPR040010">
    <property type="entry name" value="ZN608/ZN609"/>
</dbReference>
<dbReference type="GO" id="GO:0008270">
    <property type="term" value="F:zinc ion binding"/>
    <property type="evidence" value="ECO:0007669"/>
    <property type="project" value="UniProtKB-KW"/>
</dbReference>
<feature type="compositionally biased region" description="Basic residues" evidence="2">
    <location>
        <begin position="747"/>
        <end position="756"/>
    </location>
</feature>
<proteinExistence type="predicted"/>
<feature type="compositionally biased region" description="Pro residues" evidence="2">
    <location>
        <begin position="169"/>
        <end position="183"/>
    </location>
</feature>
<dbReference type="OrthoDB" id="5863628at2759"/>
<comment type="caution">
    <text evidence="4">The sequence shown here is derived from an EMBL/GenBank/DDBJ whole genome shotgun (WGS) entry which is preliminary data.</text>
</comment>
<evidence type="ECO:0000313" key="5">
    <source>
        <dbReference type="Proteomes" id="UP000502823"/>
    </source>
</evidence>
<feature type="compositionally biased region" description="Low complexity" evidence="2">
    <location>
        <begin position="157"/>
        <end position="168"/>
    </location>
</feature>
<dbReference type="GO" id="GO:0006357">
    <property type="term" value="P:regulation of transcription by RNA polymerase II"/>
    <property type="evidence" value="ECO:0007669"/>
    <property type="project" value="TreeGrafter"/>
</dbReference>
<dbReference type="PROSITE" id="PS50157">
    <property type="entry name" value="ZINC_FINGER_C2H2_2"/>
    <property type="match status" value="1"/>
</dbReference>
<feature type="compositionally biased region" description="Basic residues" evidence="2">
    <location>
        <begin position="1166"/>
        <end position="1175"/>
    </location>
</feature>
<dbReference type="EMBL" id="BLKM01000900">
    <property type="protein sequence ID" value="GFG39385.1"/>
    <property type="molecule type" value="Genomic_DNA"/>
</dbReference>
<feature type="compositionally biased region" description="Low complexity" evidence="2">
    <location>
        <begin position="394"/>
        <end position="408"/>
    </location>
</feature>
<evidence type="ECO:0000313" key="4">
    <source>
        <dbReference type="EMBL" id="GFG39385.1"/>
    </source>
</evidence>
<feature type="compositionally biased region" description="Low complexity" evidence="2">
    <location>
        <begin position="184"/>
        <end position="194"/>
    </location>
</feature>
<feature type="compositionally biased region" description="Basic and acidic residues" evidence="2">
    <location>
        <begin position="977"/>
        <end position="991"/>
    </location>
</feature>